<evidence type="ECO:0000313" key="3">
    <source>
        <dbReference type="WBParaSite" id="Pan_g507.t2"/>
    </source>
</evidence>
<feature type="compositionally biased region" description="Acidic residues" evidence="1">
    <location>
        <begin position="21"/>
        <end position="31"/>
    </location>
</feature>
<organism evidence="2 3">
    <name type="scientific">Panagrellus redivivus</name>
    <name type="common">Microworm</name>
    <dbReference type="NCBI Taxonomy" id="6233"/>
    <lineage>
        <taxon>Eukaryota</taxon>
        <taxon>Metazoa</taxon>
        <taxon>Ecdysozoa</taxon>
        <taxon>Nematoda</taxon>
        <taxon>Chromadorea</taxon>
        <taxon>Rhabditida</taxon>
        <taxon>Tylenchina</taxon>
        <taxon>Panagrolaimomorpha</taxon>
        <taxon>Panagrolaimoidea</taxon>
        <taxon>Panagrolaimidae</taxon>
        <taxon>Panagrellus</taxon>
    </lineage>
</organism>
<name>A0A7E4W1S0_PANRE</name>
<accession>A0A7E4W1S0</accession>
<evidence type="ECO:0000313" key="2">
    <source>
        <dbReference type="Proteomes" id="UP000492821"/>
    </source>
</evidence>
<dbReference type="WBParaSite" id="Pan_g507.t2">
    <property type="protein sequence ID" value="Pan_g507.t2"/>
    <property type="gene ID" value="Pan_g507"/>
</dbReference>
<reference evidence="2" key="1">
    <citation type="journal article" date="2013" name="Genetics">
        <title>The draft genome and transcriptome of Panagrellus redivivus are shaped by the harsh demands of a free-living lifestyle.</title>
        <authorList>
            <person name="Srinivasan J."/>
            <person name="Dillman A.R."/>
            <person name="Macchietto M.G."/>
            <person name="Heikkinen L."/>
            <person name="Lakso M."/>
            <person name="Fracchia K.M."/>
            <person name="Antoshechkin I."/>
            <person name="Mortazavi A."/>
            <person name="Wong G."/>
            <person name="Sternberg P.W."/>
        </authorList>
    </citation>
    <scope>NUCLEOTIDE SEQUENCE [LARGE SCALE GENOMIC DNA]</scope>
    <source>
        <strain evidence="2">MT8872</strain>
    </source>
</reference>
<dbReference type="SUPFAM" id="SSF49764">
    <property type="entry name" value="HSP20-like chaperones"/>
    <property type="match status" value="1"/>
</dbReference>
<evidence type="ECO:0000256" key="1">
    <source>
        <dbReference type="SAM" id="MobiDB-lite"/>
    </source>
</evidence>
<dbReference type="Proteomes" id="UP000492821">
    <property type="component" value="Unassembled WGS sequence"/>
</dbReference>
<dbReference type="InterPro" id="IPR008978">
    <property type="entry name" value="HSP20-like_chaperone"/>
</dbReference>
<proteinExistence type="predicted"/>
<keyword evidence="2" id="KW-1185">Reference proteome</keyword>
<protein>
    <submittedName>
        <fullName evidence="3">Bravo_FIGEY domain-containing protein</fullName>
    </submittedName>
</protein>
<sequence>MATDTKAASDDITQRTGSSDDVVDETVEQESDLIFSDVSSEPSSTMLAPPPGQPPRHFPPLCKDMICTILPMEIKIHNAPLAPHMRSIIERKIYDLTEPVYYDQIHSTTEAVYLYYIEITGLVTRLKFIVSPNEPLKFIDHHYVVNAYPLEYINSTEPLEDRMRFSMRFIVNDKVFLSNGRGKVSIYHMRQDTPYEWILLSSCFIPYGSDNVFDIMSVNFALPSRKGYPLVITDARTQNMAYDVLLVTPIHRPAYARKPGQTAVATKIFWLTFGNNQNQKVVRMLRHRVFEVEGIFECALLSDKSDEISVIGSHAPVLIYDSTHAVPDQGVRDIISYAPLMCNYEWFQSATTVLLIFPFKKFICESDFTVEYRNDNIIVNHRRNVLVSGKMGGTIILAKCRSEVRHSFDTNYGTFTVELAKAEINKSWEYAVNHPHRGIEKKSVVEDPAYDSVTINVYNAEAHEVREVSFQTLNVDKDGPLFSGLPHVPKMYVPLGTQLLEFSFADGQCQNNVTLENFKLQNSAGKIYASFSNGYFVQILNNKNMIIQRYKDGNGENSDIDYVCAPEYTTKGEDVPDVMGIVPLRQGMIFFTKDRFYVTRVC</sequence>
<dbReference type="Gene3D" id="2.60.40.790">
    <property type="match status" value="1"/>
</dbReference>
<feature type="region of interest" description="Disordered" evidence="1">
    <location>
        <begin position="1"/>
        <end position="32"/>
    </location>
</feature>
<reference evidence="3" key="2">
    <citation type="submission" date="2020-10" db="UniProtKB">
        <authorList>
            <consortium name="WormBaseParasite"/>
        </authorList>
    </citation>
    <scope>IDENTIFICATION</scope>
</reference>
<dbReference type="AlphaFoldDB" id="A0A7E4W1S0"/>